<dbReference type="STRING" id="479433.Caci_4053"/>
<name>C7QG73_CATAD</name>
<dbReference type="InParanoid" id="C7QG73"/>
<proteinExistence type="predicted"/>
<protein>
    <submittedName>
        <fullName evidence="1">Uncharacterized protein</fullName>
    </submittedName>
</protein>
<dbReference type="Proteomes" id="UP000000851">
    <property type="component" value="Chromosome"/>
</dbReference>
<dbReference type="AlphaFoldDB" id="C7QG73"/>
<dbReference type="RefSeq" id="WP_015792647.1">
    <property type="nucleotide sequence ID" value="NC_013131.1"/>
</dbReference>
<gene>
    <name evidence="1" type="ordered locus">Caci_4053</name>
</gene>
<organism evidence="1 2">
    <name type="scientific">Catenulispora acidiphila (strain DSM 44928 / JCM 14897 / NBRC 102108 / NRRL B-24433 / ID139908)</name>
    <dbReference type="NCBI Taxonomy" id="479433"/>
    <lineage>
        <taxon>Bacteria</taxon>
        <taxon>Bacillati</taxon>
        <taxon>Actinomycetota</taxon>
        <taxon>Actinomycetes</taxon>
        <taxon>Catenulisporales</taxon>
        <taxon>Catenulisporaceae</taxon>
        <taxon>Catenulispora</taxon>
    </lineage>
</organism>
<dbReference type="HOGENOM" id="CLU_2341619_0_0_11"/>
<evidence type="ECO:0000313" key="2">
    <source>
        <dbReference type="Proteomes" id="UP000000851"/>
    </source>
</evidence>
<accession>C7QG73</accession>
<dbReference type="KEGG" id="cai:Caci_4053"/>
<keyword evidence="2" id="KW-1185">Reference proteome</keyword>
<dbReference type="EMBL" id="CP001700">
    <property type="protein sequence ID" value="ACU72918.1"/>
    <property type="molecule type" value="Genomic_DNA"/>
</dbReference>
<sequence length="97" mass="10499">MTAADDAVRESESEFLDAVIRLRAEHGEPNPLSDGQRAGNIAVARTLARRYGDASPGADALSYVIMYSIAEQTDGLTDAEGFAKRYLSLVKTYFPEG</sequence>
<evidence type="ECO:0000313" key="1">
    <source>
        <dbReference type="EMBL" id="ACU72918.1"/>
    </source>
</evidence>
<reference evidence="1 2" key="1">
    <citation type="journal article" date="2009" name="Stand. Genomic Sci.">
        <title>Complete genome sequence of Catenulispora acidiphila type strain (ID 139908).</title>
        <authorList>
            <person name="Copeland A."/>
            <person name="Lapidus A."/>
            <person name="Glavina Del Rio T."/>
            <person name="Nolan M."/>
            <person name="Lucas S."/>
            <person name="Chen F."/>
            <person name="Tice H."/>
            <person name="Cheng J.F."/>
            <person name="Bruce D."/>
            <person name="Goodwin L."/>
            <person name="Pitluck S."/>
            <person name="Mikhailova N."/>
            <person name="Pati A."/>
            <person name="Ivanova N."/>
            <person name="Mavromatis K."/>
            <person name="Chen A."/>
            <person name="Palaniappan K."/>
            <person name="Chain P."/>
            <person name="Land M."/>
            <person name="Hauser L."/>
            <person name="Chang Y.J."/>
            <person name="Jeffries C.D."/>
            <person name="Chertkov O."/>
            <person name="Brettin T."/>
            <person name="Detter J.C."/>
            <person name="Han C."/>
            <person name="Ali Z."/>
            <person name="Tindall B.J."/>
            <person name="Goker M."/>
            <person name="Bristow J."/>
            <person name="Eisen J.A."/>
            <person name="Markowitz V."/>
            <person name="Hugenholtz P."/>
            <person name="Kyrpides N.C."/>
            <person name="Klenk H.P."/>
        </authorList>
    </citation>
    <scope>NUCLEOTIDE SEQUENCE [LARGE SCALE GENOMIC DNA]</scope>
    <source>
        <strain evidence="2">DSM 44928 / JCM 14897 / NBRC 102108 / NRRL B-24433 / ID139908</strain>
    </source>
</reference>